<dbReference type="SUPFAM" id="SSF54975">
    <property type="entry name" value="Acylphosphatase/BLUF domain-like"/>
    <property type="match status" value="1"/>
</dbReference>
<dbReference type="Gene3D" id="3.30.110.120">
    <property type="match status" value="1"/>
</dbReference>
<dbReference type="InterPro" id="IPR017968">
    <property type="entry name" value="Acylphosphatase_CS"/>
</dbReference>
<dbReference type="Pfam" id="PF01300">
    <property type="entry name" value="Sua5_yciO_yrdC"/>
    <property type="match status" value="1"/>
</dbReference>
<dbReference type="SUPFAM" id="SSF55821">
    <property type="entry name" value="YrdC/RibB"/>
    <property type="match status" value="1"/>
</dbReference>
<dbReference type="PROSITE" id="PS51160">
    <property type="entry name" value="ACYLPHOSPHATASE_3"/>
    <property type="match status" value="1"/>
</dbReference>
<accession>A0A840DQ94</accession>
<dbReference type="PANTHER" id="PTHR42959:SF1">
    <property type="entry name" value="CARBAMOYLTRANSFERASE HYPF"/>
    <property type="match status" value="1"/>
</dbReference>
<evidence type="ECO:0000256" key="1">
    <source>
        <dbReference type="ARBA" id="ARBA00004711"/>
    </source>
</evidence>
<dbReference type="GO" id="GO:0051604">
    <property type="term" value="P:protein maturation"/>
    <property type="evidence" value="ECO:0007669"/>
    <property type="project" value="TreeGrafter"/>
</dbReference>
<comment type="caution">
    <text evidence="14">The sequence shown here is derived from an EMBL/GenBank/DDBJ whole genome shotgun (WGS) entry which is preliminary data.</text>
</comment>
<evidence type="ECO:0000256" key="5">
    <source>
        <dbReference type="ARBA" id="ARBA00022723"/>
    </source>
</evidence>
<gene>
    <name evidence="14" type="ORF">GGR02_000053</name>
</gene>
<dbReference type="GO" id="GO:0008270">
    <property type="term" value="F:zinc ion binding"/>
    <property type="evidence" value="ECO:0007669"/>
    <property type="project" value="UniProtKB-KW"/>
</dbReference>
<organism evidence="14 15">
    <name type="scientific">Anoxybacteroides voinovskiense</name>
    <dbReference type="NCBI Taxonomy" id="230470"/>
    <lineage>
        <taxon>Bacteria</taxon>
        <taxon>Bacillati</taxon>
        <taxon>Bacillota</taxon>
        <taxon>Bacilli</taxon>
        <taxon>Bacillales</taxon>
        <taxon>Anoxybacillaceae</taxon>
        <taxon>Anoxybacteroides</taxon>
    </lineage>
</organism>
<evidence type="ECO:0000259" key="13">
    <source>
        <dbReference type="PROSITE" id="PS51163"/>
    </source>
</evidence>
<dbReference type="Gene3D" id="3.30.420.360">
    <property type="match status" value="1"/>
</dbReference>
<dbReference type="Gene3D" id="3.30.420.40">
    <property type="match status" value="1"/>
</dbReference>
<evidence type="ECO:0000313" key="14">
    <source>
        <dbReference type="EMBL" id="MBB4072307.1"/>
    </source>
</evidence>
<evidence type="ECO:0000256" key="9">
    <source>
        <dbReference type="ARBA" id="ARBA00048220"/>
    </source>
</evidence>
<comment type="pathway">
    <text evidence="1">Protein modification; [NiFe] hydrogenase maturation.</text>
</comment>
<dbReference type="InterPro" id="IPR036046">
    <property type="entry name" value="Acylphosphatase-like_dom_sf"/>
</dbReference>
<keyword evidence="7" id="KW-0862">Zinc</keyword>
<dbReference type="AlphaFoldDB" id="A0A840DQ94"/>
<evidence type="ECO:0000256" key="11">
    <source>
        <dbReference type="PROSITE-ProRule" id="PRU00520"/>
    </source>
</evidence>
<dbReference type="GO" id="GO:0016874">
    <property type="term" value="F:ligase activity"/>
    <property type="evidence" value="ECO:0007669"/>
    <property type="project" value="UniProtKB-UniRule"/>
</dbReference>
<comment type="similarity">
    <text evidence="3 10">Belongs to the carbamoyltransferase HypF family.</text>
</comment>
<dbReference type="Pfam" id="PF22521">
    <property type="entry name" value="HypF_C_2"/>
    <property type="match status" value="1"/>
</dbReference>
<feature type="domain" description="YrdC-like" evidence="13">
    <location>
        <begin position="199"/>
        <end position="385"/>
    </location>
</feature>
<evidence type="ECO:0000256" key="4">
    <source>
        <dbReference type="ARBA" id="ARBA00022598"/>
    </source>
</evidence>
<dbReference type="InterPro" id="IPR006070">
    <property type="entry name" value="Sua5-like_dom"/>
</dbReference>
<evidence type="ECO:0000256" key="2">
    <source>
        <dbReference type="ARBA" id="ARBA00005614"/>
    </source>
</evidence>
<evidence type="ECO:0000256" key="7">
    <source>
        <dbReference type="ARBA" id="ARBA00022833"/>
    </source>
</evidence>
<dbReference type="EMBL" id="JACIDE010000001">
    <property type="protein sequence ID" value="MBB4072307.1"/>
    <property type="molecule type" value="Genomic_DNA"/>
</dbReference>
<dbReference type="GO" id="GO:0016743">
    <property type="term" value="F:carboxyl- or carbamoyltransferase activity"/>
    <property type="evidence" value="ECO:0007669"/>
    <property type="project" value="UniProtKB-UniRule"/>
</dbReference>
<dbReference type="InterPro" id="IPR055128">
    <property type="entry name" value="HypF_C_2"/>
</dbReference>
<dbReference type="Pfam" id="PF00708">
    <property type="entry name" value="Acylphosphatase"/>
    <property type="match status" value="1"/>
</dbReference>
<feature type="active site" evidence="11">
    <location>
        <position position="37"/>
    </location>
</feature>
<evidence type="ECO:0000256" key="8">
    <source>
        <dbReference type="ARBA" id="ARBA00047645"/>
    </source>
</evidence>
<protein>
    <recommendedName>
        <fullName evidence="10">Carbamoyltransferase</fullName>
        <ecNumber evidence="10">6.2.-.-</ecNumber>
    </recommendedName>
</protein>
<comment type="catalytic activity">
    <reaction evidence="8 11">
        <text>an acyl phosphate + H2O = a carboxylate + phosphate + H(+)</text>
        <dbReference type="Rhea" id="RHEA:14965"/>
        <dbReference type="ChEBI" id="CHEBI:15377"/>
        <dbReference type="ChEBI" id="CHEBI:15378"/>
        <dbReference type="ChEBI" id="CHEBI:29067"/>
        <dbReference type="ChEBI" id="CHEBI:43474"/>
        <dbReference type="ChEBI" id="CHEBI:59918"/>
        <dbReference type="EC" id="3.6.1.7"/>
    </reaction>
</comment>
<dbReference type="InterPro" id="IPR004421">
    <property type="entry name" value="Carbamoyltransferase_HypF"/>
</dbReference>
<evidence type="ECO:0000256" key="6">
    <source>
        <dbReference type="ARBA" id="ARBA00022771"/>
    </source>
</evidence>
<keyword evidence="4" id="KW-0436">Ligase</keyword>
<dbReference type="InterPro" id="IPR041440">
    <property type="entry name" value="HypF_C"/>
</dbReference>
<comment type="similarity">
    <text evidence="2">Belongs to the acylphosphatase family.</text>
</comment>
<evidence type="ECO:0000256" key="10">
    <source>
        <dbReference type="PIRNR" id="PIRNR006256"/>
    </source>
</evidence>
<evidence type="ECO:0000256" key="3">
    <source>
        <dbReference type="ARBA" id="ARBA00008097"/>
    </source>
</evidence>
<keyword evidence="15" id="KW-1185">Reference proteome</keyword>
<dbReference type="InterPro" id="IPR017945">
    <property type="entry name" value="DHBP_synth_RibB-like_a/b_dom"/>
</dbReference>
<evidence type="ECO:0000313" key="15">
    <source>
        <dbReference type="Proteomes" id="UP000559598"/>
    </source>
</evidence>
<dbReference type="EC" id="6.2.-.-" evidence="10"/>
<dbReference type="FunFam" id="3.30.420.40:FF:000124">
    <property type="entry name" value="Carbamoyltransferase HypF"/>
    <property type="match status" value="1"/>
</dbReference>
<dbReference type="InterPro" id="IPR001792">
    <property type="entry name" value="Acylphosphatase-like_dom"/>
</dbReference>
<dbReference type="PROSITE" id="PS00150">
    <property type="entry name" value="ACYLPHOSPHATASE_1"/>
    <property type="match status" value="1"/>
</dbReference>
<dbReference type="Gene3D" id="3.90.870.50">
    <property type="match status" value="1"/>
</dbReference>
<keyword evidence="5" id="KW-0479">Metal-binding</keyword>
<dbReference type="UniPathway" id="UPA00335"/>
<dbReference type="PROSITE" id="PS51163">
    <property type="entry name" value="YRDC"/>
    <property type="match status" value="1"/>
</dbReference>
<dbReference type="PANTHER" id="PTHR42959">
    <property type="entry name" value="CARBAMOYLTRANSFERASE"/>
    <property type="match status" value="1"/>
</dbReference>
<dbReference type="NCBIfam" id="TIGR00143">
    <property type="entry name" value="hypF"/>
    <property type="match status" value="1"/>
</dbReference>
<dbReference type="PIRSF" id="PIRSF006256">
    <property type="entry name" value="CMPcnvr_hdrg_mat"/>
    <property type="match status" value="1"/>
</dbReference>
<dbReference type="InterPro" id="IPR051060">
    <property type="entry name" value="Carbamoyltrans_HypF-like"/>
</dbReference>
<evidence type="ECO:0000259" key="12">
    <source>
        <dbReference type="PROSITE" id="PS51160"/>
    </source>
</evidence>
<dbReference type="RefSeq" id="WP_183182749.1">
    <property type="nucleotide sequence ID" value="NZ_BMNP01000002.1"/>
</dbReference>
<dbReference type="Pfam" id="PF17788">
    <property type="entry name" value="HypF_C"/>
    <property type="match status" value="1"/>
</dbReference>
<sequence>MAKAIKVTVRGRVQGVGFRPFVFQLAHRYRLAGTVQNNMDGVTIIAEGEEKQLQLFLHALIQEAPRLSRIDEWNVVAIPAQGWQQFSIIKSERKGTSSLVIPIDTAVCDDCLQEMNDPADFRYRYPFINCTQCGPRYTIIEQLPYDRPYTSMKTFPMCNRCQKEYENPLNRRHHAQPIACPTCGPSVMLIDRHGQTWKEEAIEKAQEFLMAGAIVAIKGLGGYHLACDATNETAVRQLRKRKQRPTRPLAIMAANLAVANQIGEINEKEAQLLTSPEAPIVIVKRKPFTLLAPSISPGLTTVGVMLPYTPLHHLLLDEQTLPLLVMTSANRSGMPILYEDAQAFSELNEIADYFLVHNRSIVHPLDDSVVQWQNGRLDFLRRARGFVPDPLFTTESVHALAALGGQQKNVFAFGRNQQLFLGPHIGDLQNIDVIHHFLREYEHLRTWLGIQPDAVAVDMHPNYETWNIVKEWDVSVIPVQHHHAHMVACMEDNGLKESCFGLILDGTGYGEDGNVWGFELLYGDASYYERLGHLLYTPLPGGEKCIKEPWRTAVGMLGYYFGEKGYEYALQRFPDKQYEIAILKNMIEKGINAPLAGTCGRLFDAVSAFLHVCLHPMYDGEAAIRLSEIIDEENVYEPYPFAIRENRLLEIDLADMWLAIIEDVSRNENPVQMAGRFHETVVAASVEMIRRAAKRHRSSERRIVLSGGSMHNRYVTKRLVEQLQAAAFTVYTHQKVPCSDGGLALGQLMIAAKRREREVCASEFQQK</sequence>
<dbReference type="GO" id="GO:0003998">
    <property type="term" value="F:acylphosphatase activity"/>
    <property type="evidence" value="ECO:0007669"/>
    <property type="project" value="UniProtKB-EC"/>
</dbReference>
<comment type="catalytic activity">
    <reaction evidence="9">
        <text>C-terminal L-cysteinyl-[HypE protein] + carbamoyl phosphate + ATP + H2O = C-terminal S-carboxamide-L-cysteinyl-[HypE protein] + AMP + phosphate + diphosphate + H(+)</text>
        <dbReference type="Rhea" id="RHEA:55636"/>
        <dbReference type="Rhea" id="RHEA-COMP:14247"/>
        <dbReference type="Rhea" id="RHEA-COMP:14392"/>
        <dbReference type="ChEBI" id="CHEBI:15377"/>
        <dbReference type="ChEBI" id="CHEBI:15378"/>
        <dbReference type="ChEBI" id="CHEBI:30616"/>
        <dbReference type="ChEBI" id="CHEBI:33019"/>
        <dbReference type="ChEBI" id="CHEBI:43474"/>
        <dbReference type="ChEBI" id="CHEBI:58228"/>
        <dbReference type="ChEBI" id="CHEBI:76913"/>
        <dbReference type="ChEBI" id="CHEBI:139126"/>
        <dbReference type="ChEBI" id="CHEBI:456215"/>
    </reaction>
</comment>
<dbReference type="Proteomes" id="UP000559598">
    <property type="component" value="Unassembled WGS sequence"/>
</dbReference>
<keyword evidence="11" id="KW-0378">Hydrolase</keyword>
<dbReference type="GO" id="GO:0003725">
    <property type="term" value="F:double-stranded RNA binding"/>
    <property type="evidence" value="ECO:0007669"/>
    <property type="project" value="InterPro"/>
</dbReference>
<feature type="domain" description="Acylphosphatase-like" evidence="12">
    <location>
        <begin position="4"/>
        <end position="90"/>
    </location>
</feature>
<dbReference type="InterPro" id="IPR011125">
    <property type="entry name" value="Znf_HypF"/>
</dbReference>
<feature type="active site" evidence="11">
    <location>
        <position position="19"/>
    </location>
</feature>
<reference evidence="14 15" key="1">
    <citation type="submission" date="2020-08" db="EMBL/GenBank/DDBJ databases">
        <title>Genomic Encyclopedia of Type Strains, Phase IV (KMG-IV): sequencing the most valuable type-strain genomes for metagenomic binning, comparative biology and taxonomic classification.</title>
        <authorList>
            <person name="Goeker M."/>
        </authorList>
    </citation>
    <scope>NUCLEOTIDE SEQUENCE [LARGE SCALE GENOMIC DNA]</scope>
    <source>
        <strain evidence="14 15">DSM 17075</strain>
    </source>
</reference>
<name>A0A840DQ94_9BACL</name>
<dbReference type="Pfam" id="PF07503">
    <property type="entry name" value="zf-HYPF"/>
    <property type="match status" value="2"/>
</dbReference>
<keyword evidence="6" id="KW-0863">Zinc-finger</keyword>
<proteinExistence type="inferred from homology"/>